<gene>
    <name evidence="2" type="ORF">QYM36_015727</name>
</gene>
<comment type="caution">
    <text evidence="2">The sequence shown here is derived from an EMBL/GenBank/DDBJ whole genome shotgun (WGS) entry which is preliminary data.</text>
</comment>
<evidence type="ECO:0000259" key="1">
    <source>
        <dbReference type="SMART" id="SM00670"/>
    </source>
</evidence>
<dbReference type="InterPro" id="IPR029060">
    <property type="entry name" value="PIN-like_dom_sf"/>
</dbReference>
<dbReference type="PANTHER" id="PTHR16161:SF0">
    <property type="entry name" value="TRANSCRIPTIONAL PROTEIN SWT1"/>
    <property type="match status" value="1"/>
</dbReference>
<evidence type="ECO:0000313" key="2">
    <source>
        <dbReference type="EMBL" id="KAK2705439.1"/>
    </source>
</evidence>
<dbReference type="PANTHER" id="PTHR16161">
    <property type="entry name" value="TRANSCRIPTIONAL PROTEIN SWT1"/>
    <property type="match status" value="1"/>
</dbReference>
<dbReference type="Proteomes" id="UP001187531">
    <property type="component" value="Unassembled WGS sequence"/>
</dbReference>
<feature type="domain" description="PIN" evidence="1">
    <location>
        <begin position="6"/>
        <end position="127"/>
    </location>
</feature>
<dbReference type="GO" id="GO:0005634">
    <property type="term" value="C:nucleus"/>
    <property type="evidence" value="ECO:0007669"/>
    <property type="project" value="TreeGrafter"/>
</dbReference>
<keyword evidence="3" id="KW-1185">Reference proteome</keyword>
<reference evidence="2" key="1">
    <citation type="submission" date="2023-07" db="EMBL/GenBank/DDBJ databases">
        <title>Chromosome-level genome assembly of Artemia franciscana.</title>
        <authorList>
            <person name="Jo E."/>
        </authorList>
    </citation>
    <scope>NUCLEOTIDE SEQUENCE</scope>
    <source>
        <tissue evidence="2">Whole body</tissue>
    </source>
</reference>
<dbReference type="AlphaFoldDB" id="A0AA88H8A4"/>
<evidence type="ECO:0000313" key="3">
    <source>
        <dbReference type="Proteomes" id="UP001187531"/>
    </source>
</evidence>
<accession>A0AA88H8A4</accession>
<name>A0AA88H8A4_ARTSF</name>
<dbReference type="EMBL" id="JAVRJZ010000020">
    <property type="protein sequence ID" value="KAK2705439.1"/>
    <property type="molecule type" value="Genomic_DNA"/>
</dbReference>
<dbReference type="Pfam" id="PF13638">
    <property type="entry name" value="PIN_4"/>
    <property type="match status" value="1"/>
</dbReference>
<dbReference type="SUPFAM" id="SSF88723">
    <property type="entry name" value="PIN domain-like"/>
    <property type="match status" value="1"/>
</dbReference>
<dbReference type="InterPro" id="IPR002716">
    <property type="entry name" value="PIN_dom"/>
</dbReference>
<proteinExistence type="predicted"/>
<dbReference type="Gene3D" id="3.40.50.1010">
    <property type="entry name" value="5'-nuclease"/>
    <property type="match status" value="1"/>
</dbReference>
<organism evidence="2 3">
    <name type="scientific">Artemia franciscana</name>
    <name type="common">Brine shrimp</name>
    <name type="synonym">Artemia sanfranciscana</name>
    <dbReference type="NCBI Taxonomy" id="6661"/>
    <lineage>
        <taxon>Eukaryota</taxon>
        <taxon>Metazoa</taxon>
        <taxon>Ecdysozoa</taxon>
        <taxon>Arthropoda</taxon>
        <taxon>Crustacea</taxon>
        <taxon>Branchiopoda</taxon>
        <taxon>Anostraca</taxon>
        <taxon>Artemiidae</taxon>
        <taxon>Artemia</taxon>
    </lineage>
</organism>
<protein>
    <recommendedName>
        <fullName evidence="1">PIN domain-containing protein</fullName>
    </recommendedName>
</protein>
<dbReference type="InterPro" id="IPR052626">
    <property type="entry name" value="SWT1_Regulator"/>
</dbReference>
<sequence length="143" mass="16647">MDLLALDIVFDTNILLKHHLQGLWKLREMAERTVVKMTFLIPQIVLTELHHFSDPELEVFARKARKYIQVLENKGTGLVIETPQDAEQANSLFESKLNDDEILKCCLLMKQRGKDVVLFSDDHMLLIKARIYSLKAFQRRTLP</sequence>
<dbReference type="SMART" id="SM00670">
    <property type="entry name" value="PINc"/>
    <property type="match status" value="1"/>
</dbReference>